<dbReference type="EMBL" id="SOHE01000006">
    <property type="protein sequence ID" value="TFD55543.1"/>
    <property type="molecule type" value="Genomic_DNA"/>
</dbReference>
<dbReference type="SUPFAM" id="SSF46955">
    <property type="entry name" value="Putative DNA-binding domain"/>
    <property type="match status" value="1"/>
</dbReference>
<dbReference type="Gene3D" id="1.10.490.50">
    <property type="entry name" value="Antibiotic binding domain of TipA-like multidrug resistance regulators"/>
    <property type="match status" value="1"/>
</dbReference>
<dbReference type="Proteomes" id="UP000297447">
    <property type="component" value="Unassembled WGS sequence"/>
</dbReference>
<dbReference type="SMART" id="SM00422">
    <property type="entry name" value="HTH_MERR"/>
    <property type="match status" value="1"/>
</dbReference>
<evidence type="ECO:0000256" key="4">
    <source>
        <dbReference type="ARBA" id="ARBA00023163"/>
    </source>
</evidence>
<dbReference type="Gene3D" id="1.10.1660.10">
    <property type="match status" value="1"/>
</dbReference>
<evidence type="ECO:0000256" key="1">
    <source>
        <dbReference type="ARBA" id="ARBA00022491"/>
    </source>
</evidence>
<dbReference type="InterPro" id="IPR012925">
    <property type="entry name" value="TipAS_dom"/>
</dbReference>
<dbReference type="InterPro" id="IPR047057">
    <property type="entry name" value="MerR_fam"/>
</dbReference>
<dbReference type="RefSeq" id="WP_134517709.1">
    <property type="nucleotide sequence ID" value="NZ_SOHE01000006.1"/>
</dbReference>
<dbReference type="AlphaFoldDB" id="A0A4R9ABK5"/>
<dbReference type="PANTHER" id="PTHR30204">
    <property type="entry name" value="REDOX-CYCLING DRUG-SENSING TRANSCRIPTIONAL ACTIVATOR SOXR"/>
    <property type="match status" value="1"/>
</dbReference>
<evidence type="ECO:0000313" key="6">
    <source>
        <dbReference type="EMBL" id="TFD55543.1"/>
    </source>
</evidence>
<accession>A0A4R9ABK5</accession>
<name>A0A4R9ABK5_9MICO</name>
<evidence type="ECO:0000259" key="5">
    <source>
        <dbReference type="PROSITE" id="PS50937"/>
    </source>
</evidence>
<keyword evidence="4" id="KW-0804">Transcription</keyword>
<keyword evidence="3" id="KW-0238">DNA-binding</keyword>
<dbReference type="InterPro" id="IPR036244">
    <property type="entry name" value="TipA-like_antibiotic-bd"/>
</dbReference>
<sequence>MARENSDWSIQDIARLAHTTSRTLRHYDAVGLLPPSRVGANGYRQYDERSLVRLQRILLLRQLGLGLPAIAEVLASETDEAVALAAHLEWLRSEQQRLDRQIRAVGSTLIDLNGGERLMAEKMFDGFDHTQYKEEVEQRWGADAYSRGDSWWRGMSAAEKADWKERSAALGADWQRAAAAGLDPLGAEAQALAHRQFEWLRGIPGTPGSGEAGPPKEYFTGLAEMYVADARFAANYGGASGAAFVRDAMLAYAERTL</sequence>
<dbReference type="PROSITE" id="PS50937">
    <property type="entry name" value="HTH_MERR_2"/>
    <property type="match status" value="1"/>
</dbReference>
<keyword evidence="7" id="KW-1185">Reference proteome</keyword>
<keyword evidence="1" id="KW-0678">Repressor</keyword>
<dbReference type="InterPro" id="IPR009061">
    <property type="entry name" value="DNA-bd_dom_put_sf"/>
</dbReference>
<dbReference type="InterPro" id="IPR000551">
    <property type="entry name" value="MerR-type_HTH_dom"/>
</dbReference>
<reference evidence="6 7" key="1">
    <citation type="submission" date="2019-03" db="EMBL/GenBank/DDBJ databases">
        <title>Genomics of glacier-inhabiting Cryobacterium strains.</title>
        <authorList>
            <person name="Liu Q."/>
            <person name="Xin Y.-H."/>
        </authorList>
    </citation>
    <scope>NUCLEOTIDE SEQUENCE [LARGE SCALE GENOMIC DNA]</scope>
    <source>
        <strain evidence="6 7">Hh14</strain>
    </source>
</reference>
<dbReference type="PANTHER" id="PTHR30204:SF69">
    <property type="entry name" value="MERR-FAMILY TRANSCRIPTIONAL REGULATOR"/>
    <property type="match status" value="1"/>
</dbReference>
<dbReference type="SUPFAM" id="SSF89082">
    <property type="entry name" value="Antibiotic binding domain of TipA-like multidrug resistance regulators"/>
    <property type="match status" value="1"/>
</dbReference>
<dbReference type="GO" id="GO:0003677">
    <property type="term" value="F:DNA binding"/>
    <property type="evidence" value="ECO:0007669"/>
    <property type="project" value="UniProtKB-KW"/>
</dbReference>
<dbReference type="Pfam" id="PF07739">
    <property type="entry name" value="TipAS"/>
    <property type="match status" value="1"/>
</dbReference>
<keyword evidence="2" id="KW-0805">Transcription regulation</keyword>
<organism evidence="6 7">
    <name type="scientific">Cryobacterium frigoriphilum</name>
    <dbReference type="NCBI Taxonomy" id="1259150"/>
    <lineage>
        <taxon>Bacteria</taxon>
        <taxon>Bacillati</taxon>
        <taxon>Actinomycetota</taxon>
        <taxon>Actinomycetes</taxon>
        <taxon>Micrococcales</taxon>
        <taxon>Microbacteriaceae</taxon>
        <taxon>Cryobacterium</taxon>
    </lineage>
</organism>
<dbReference type="Pfam" id="PF13411">
    <property type="entry name" value="MerR_1"/>
    <property type="match status" value="1"/>
</dbReference>
<protein>
    <submittedName>
        <fullName evidence="6">MerR family transcriptional regulator</fullName>
    </submittedName>
</protein>
<gene>
    <name evidence="6" type="ORF">E3T55_00950</name>
</gene>
<evidence type="ECO:0000313" key="7">
    <source>
        <dbReference type="Proteomes" id="UP000297447"/>
    </source>
</evidence>
<proteinExistence type="predicted"/>
<evidence type="ECO:0000256" key="3">
    <source>
        <dbReference type="ARBA" id="ARBA00023125"/>
    </source>
</evidence>
<dbReference type="GO" id="GO:0003700">
    <property type="term" value="F:DNA-binding transcription factor activity"/>
    <property type="evidence" value="ECO:0007669"/>
    <property type="project" value="InterPro"/>
</dbReference>
<comment type="caution">
    <text evidence="6">The sequence shown here is derived from an EMBL/GenBank/DDBJ whole genome shotgun (WGS) entry which is preliminary data.</text>
</comment>
<evidence type="ECO:0000256" key="2">
    <source>
        <dbReference type="ARBA" id="ARBA00023015"/>
    </source>
</evidence>
<dbReference type="OrthoDB" id="9809391at2"/>
<feature type="domain" description="HTH merR-type" evidence="5">
    <location>
        <begin position="7"/>
        <end position="76"/>
    </location>
</feature>